<evidence type="ECO:0000256" key="3">
    <source>
        <dbReference type="SAM" id="MobiDB-lite"/>
    </source>
</evidence>
<gene>
    <name evidence="5" type="ORF">D8I35_15770</name>
</gene>
<evidence type="ECO:0000313" key="6">
    <source>
        <dbReference type="Proteomes" id="UP000278006"/>
    </source>
</evidence>
<dbReference type="SUPFAM" id="SSF53613">
    <property type="entry name" value="Ribokinase-like"/>
    <property type="match status" value="1"/>
</dbReference>
<dbReference type="AlphaFoldDB" id="A0A3M6QMZ8"/>
<dbReference type="GO" id="GO:0006796">
    <property type="term" value="P:phosphate-containing compound metabolic process"/>
    <property type="evidence" value="ECO:0007669"/>
    <property type="project" value="UniProtKB-ARBA"/>
</dbReference>
<dbReference type="PANTHER" id="PTHR10584">
    <property type="entry name" value="SUGAR KINASE"/>
    <property type="match status" value="1"/>
</dbReference>
<proteinExistence type="predicted"/>
<reference evidence="5 6" key="1">
    <citation type="submission" date="2018-10" db="EMBL/GenBank/DDBJ databases">
        <title>Draft genome of Cortibacter populi DSM10536.</title>
        <authorList>
            <person name="Bernier A.-M."/>
            <person name="Bernard K."/>
        </authorList>
    </citation>
    <scope>NUCLEOTIDE SEQUENCE [LARGE SCALE GENOMIC DNA]</scope>
    <source>
        <strain evidence="5 6">DSM 105136</strain>
    </source>
</reference>
<sequence length="360" mass="37196">MLAASHDRTAAHDARPAEASRLSWPRPPQDRNPPPMPASAPRTPPAPRMLIIGSFVQAHCWYMDRLPHSDESQLASRFAQEAGGKGLAVAIGCHRLGTQVALALAVGADAAGRALVELLHAQGIGTGLVQSFDGHSGHGAGLIDAAGHTLISVHPGANARIAEVLSQPAAQRALRTASLVYAQLEVPAASVAQALQAAHRLGIATVLNPSPWQALPPALLAAAEILVVNRVEAGALLGGGPGECADTARLLAWLERRLPAFWADWPGRWLVVTLGEHGCRAYGRDGSRHAEAAHPVCQPQPIGAGDAFSAGLCHGLAAGLAMPHALALANACGALAASRAGILDALPQRHEVDHLLTPAT</sequence>
<dbReference type="Pfam" id="PF00294">
    <property type="entry name" value="PfkB"/>
    <property type="match status" value="1"/>
</dbReference>
<evidence type="ECO:0000313" key="5">
    <source>
        <dbReference type="EMBL" id="RMX04345.1"/>
    </source>
</evidence>
<dbReference type="Proteomes" id="UP000278006">
    <property type="component" value="Unassembled WGS sequence"/>
</dbReference>
<keyword evidence="2 5" id="KW-0418">Kinase</keyword>
<dbReference type="GO" id="GO:0016301">
    <property type="term" value="F:kinase activity"/>
    <property type="evidence" value="ECO:0007669"/>
    <property type="project" value="UniProtKB-KW"/>
</dbReference>
<accession>A0A3M6QMZ8</accession>
<keyword evidence="1" id="KW-0808">Transferase</keyword>
<dbReference type="InterPro" id="IPR011611">
    <property type="entry name" value="PfkB_dom"/>
</dbReference>
<dbReference type="EMBL" id="RDQO01000005">
    <property type="protein sequence ID" value="RMX04345.1"/>
    <property type="molecule type" value="Genomic_DNA"/>
</dbReference>
<keyword evidence="6" id="KW-1185">Reference proteome</keyword>
<evidence type="ECO:0000259" key="4">
    <source>
        <dbReference type="Pfam" id="PF00294"/>
    </source>
</evidence>
<organism evidence="5 6">
    <name type="scientific">Corticibacter populi</name>
    <dbReference type="NCBI Taxonomy" id="1550736"/>
    <lineage>
        <taxon>Bacteria</taxon>
        <taxon>Pseudomonadati</taxon>
        <taxon>Pseudomonadota</taxon>
        <taxon>Betaproteobacteria</taxon>
        <taxon>Burkholderiales</taxon>
        <taxon>Comamonadaceae</taxon>
        <taxon>Corticibacter</taxon>
    </lineage>
</organism>
<feature type="compositionally biased region" description="Basic and acidic residues" evidence="3">
    <location>
        <begin position="1"/>
        <end position="18"/>
    </location>
</feature>
<evidence type="ECO:0000256" key="1">
    <source>
        <dbReference type="ARBA" id="ARBA00022679"/>
    </source>
</evidence>
<protein>
    <submittedName>
        <fullName evidence="5">Ribokinase</fullName>
    </submittedName>
</protein>
<dbReference type="PRINTS" id="PR00990">
    <property type="entry name" value="RIBOKINASE"/>
</dbReference>
<evidence type="ECO:0000256" key="2">
    <source>
        <dbReference type="ARBA" id="ARBA00022777"/>
    </source>
</evidence>
<dbReference type="OrthoDB" id="9795789at2"/>
<dbReference type="Gene3D" id="3.40.1190.20">
    <property type="match status" value="1"/>
</dbReference>
<dbReference type="PANTHER" id="PTHR10584:SF166">
    <property type="entry name" value="RIBOKINASE"/>
    <property type="match status" value="1"/>
</dbReference>
<dbReference type="InterPro" id="IPR029056">
    <property type="entry name" value="Ribokinase-like"/>
</dbReference>
<feature type="region of interest" description="Disordered" evidence="3">
    <location>
        <begin position="1"/>
        <end position="44"/>
    </location>
</feature>
<name>A0A3M6QMZ8_9BURK</name>
<feature type="domain" description="Carbohydrate kinase PfkB" evidence="4">
    <location>
        <begin position="52"/>
        <end position="347"/>
    </location>
</feature>
<comment type="caution">
    <text evidence="5">The sequence shown here is derived from an EMBL/GenBank/DDBJ whole genome shotgun (WGS) entry which is preliminary data.</text>
</comment>
<dbReference type="InterPro" id="IPR002139">
    <property type="entry name" value="Ribo/fructo_kinase"/>
</dbReference>
<feature type="compositionally biased region" description="Pro residues" evidence="3">
    <location>
        <begin position="25"/>
        <end position="44"/>
    </location>
</feature>